<evidence type="ECO:0000256" key="8">
    <source>
        <dbReference type="ARBA" id="ARBA00022801"/>
    </source>
</evidence>
<evidence type="ECO:0000313" key="14">
    <source>
        <dbReference type="Proteomes" id="UP000324705"/>
    </source>
</evidence>
<dbReference type="InterPro" id="IPR003154">
    <property type="entry name" value="S1/P1nuclease"/>
</dbReference>
<dbReference type="OMA" id="FRRDQCR"/>
<dbReference type="FunFam" id="1.10.575.10:FF:000002">
    <property type="entry name" value="Endonuclease 2"/>
    <property type="match status" value="1"/>
</dbReference>
<dbReference type="EMBL" id="LT934113">
    <property type="protein sequence ID" value="VAH38219.1"/>
    <property type="molecule type" value="Genomic_DNA"/>
</dbReference>
<dbReference type="Pfam" id="PF02265">
    <property type="entry name" value="S1-P1_nuclease"/>
    <property type="match status" value="1"/>
</dbReference>
<dbReference type="GO" id="GO:0046872">
    <property type="term" value="F:metal ion binding"/>
    <property type="evidence" value="ECO:0007669"/>
    <property type="project" value="UniProtKB-KW"/>
</dbReference>
<feature type="chain" id="PRO_5040111283" description="Aspergillus nuclease S1" evidence="12">
    <location>
        <begin position="26"/>
        <end position="551"/>
    </location>
</feature>
<comment type="similarity">
    <text evidence="2">Belongs to the nuclease type I family.</text>
</comment>
<keyword evidence="5" id="KW-0479">Metal-binding</keyword>
<evidence type="ECO:0000256" key="2">
    <source>
        <dbReference type="ARBA" id="ARBA00009547"/>
    </source>
</evidence>
<keyword evidence="9" id="KW-1015">Disulfide bond</keyword>
<feature type="compositionally biased region" description="Gly residues" evidence="11">
    <location>
        <begin position="324"/>
        <end position="339"/>
    </location>
</feature>
<keyword evidence="7" id="KW-0255">Endonuclease</keyword>
<organism evidence="13 14">
    <name type="scientific">Triticum turgidum subsp. durum</name>
    <name type="common">Durum wheat</name>
    <name type="synonym">Triticum durum</name>
    <dbReference type="NCBI Taxonomy" id="4567"/>
    <lineage>
        <taxon>Eukaryota</taxon>
        <taxon>Viridiplantae</taxon>
        <taxon>Streptophyta</taxon>
        <taxon>Embryophyta</taxon>
        <taxon>Tracheophyta</taxon>
        <taxon>Spermatophyta</taxon>
        <taxon>Magnoliopsida</taxon>
        <taxon>Liliopsida</taxon>
        <taxon>Poales</taxon>
        <taxon>Poaceae</taxon>
        <taxon>BOP clade</taxon>
        <taxon>Pooideae</taxon>
        <taxon>Triticodae</taxon>
        <taxon>Triticeae</taxon>
        <taxon>Triticinae</taxon>
        <taxon>Triticum</taxon>
    </lineage>
</organism>
<dbReference type="SUPFAM" id="SSF48537">
    <property type="entry name" value="Phospholipase C/P1 nuclease"/>
    <property type="match status" value="1"/>
</dbReference>
<feature type="region of interest" description="Disordered" evidence="11">
    <location>
        <begin position="531"/>
        <end position="551"/>
    </location>
</feature>
<evidence type="ECO:0000256" key="11">
    <source>
        <dbReference type="SAM" id="MobiDB-lite"/>
    </source>
</evidence>
<dbReference type="GO" id="GO:0004521">
    <property type="term" value="F:RNA endonuclease activity"/>
    <property type="evidence" value="ECO:0007669"/>
    <property type="project" value="UniProtKB-ARBA"/>
</dbReference>
<protein>
    <recommendedName>
        <fullName evidence="3">Aspergillus nuclease S1</fullName>
        <ecNumber evidence="3">3.1.30.1</ecNumber>
    </recommendedName>
</protein>
<reference evidence="13 14" key="1">
    <citation type="submission" date="2017-09" db="EMBL/GenBank/DDBJ databases">
        <authorList>
            <consortium name="International Durum Wheat Genome Sequencing Consortium (IDWGSC)"/>
            <person name="Milanesi L."/>
        </authorList>
    </citation>
    <scope>NUCLEOTIDE SEQUENCE [LARGE SCALE GENOMIC DNA]</scope>
    <source>
        <strain evidence="14">cv. Svevo</strain>
    </source>
</reference>
<feature type="signal peptide" evidence="12">
    <location>
        <begin position="1"/>
        <end position="25"/>
    </location>
</feature>
<dbReference type="Gene3D" id="1.10.575.10">
    <property type="entry name" value="P1 Nuclease"/>
    <property type="match status" value="1"/>
</dbReference>
<evidence type="ECO:0000256" key="1">
    <source>
        <dbReference type="ARBA" id="ARBA00000245"/>
    </source>
</evidence>
<keyword evidence="8" id="KW-0378">Hydrolase</keyword>
<evidence type="ECO:0000256" key="3">
    <source>
        <dbReference type="ARBA" id="ARBA00012562"/>
    </source>
</evidence>
<dbReference type="PANTHER" id="PTHR33146:SF14">
    <property type="entry name" value="ENDONUCLEASE 1"/>
    <property type="match status" value="1"/>
</dbReference>
<keyword evidence="4" id="KW-0540">Nuclease</keyword>
<name>A0A9R1P7E4_TRITD</name>
<dbReference type="InterPro" id="IPR008947">
    <property type="entry name" value="PLipase_C/P1_nuclease_dom_sf"/>
</dbReference>
<evidence type="ECO:0000256" key="7">
    <source>
        <dbReference type="ARBA" id="ARBA00022759"/>
    </source>
</evidence>
<feature type="compositionally biased region" description="Low complexity" evidence="11">
    <location>
        <begin position="372"/>
        <end position="387"/>
    </location>
</feature>
<dbReference type="AlphaFoldDB" id="A0A9R1P7E4"/>
<evidence type="ECO:0000313" key="13">
    <source>
        <dbReference type="EMBL" id="VAH38219.1"/>
    </source>
</evidence>
<dbReference type="Gramene" id="TRITD2Av1G279590.1">
    <property type="protein sequence ID" value="TRITD2Av1G279590.1"/>
    <property type="gene ID" value="TRITD2Av1G279590"/>
</dbReference>
<evidence type="ECO:0000256" key="12">
    <source>
        <dbReference type="SAM" id="SignalP"/>
    </source>
</evidence>
<evidence type="ECO:0000256" key="4">
    <source>
        <dbReference type="ARBA" id="ARBA00022722"/>
    </source>
</evidence>
<feature type="region of interest" description="Disordered" evidence="11">
    <location>
        <begin position="310"/>
        <end position="339"/>
    </location>
</feature>
<dbReference type="EC" id="3.1.30.1" evidence="3"/>
<keyword evidence="14" id="KW-1185">Reference proteome</keyword>
<evidence type="ECO:0000256" key="10">
    <source>
        <dbReference type="ARBA" id="ARBA00023180"/>
    </source>
</evidence>
<evidence type="ECO:0000256" key="6">
    <source>
        <dbReference type="ARBA" id="ARBA00022729"/>
    </source>
</evidence>
<gene>
    <name evidence="13" type="ORF">TRITD_2Av1G279590</name>
</gene>
<dbReference type="GO" id="GO:0003676">
    <property type="term" value="F:nucleic acid binding"/>
    <property type="evidence" value="ECO:0007669"/>
    <property type="project" value="InterPro"/>
</dbReference>
<keyword evidence="6 12" id="KW-0732">Signal</keyword>
<dbReference type="GO" id="GO:0000014">
    <property type="term" value="F:single-stranded DNA endodeoxyribonuclease activity"/>
    <property type="evidence" value="ECO:0007669"/>
    <property type="project" value="UniProtKB-ARBA"/>
</dbReference>
<dbReference type="GO" id="GO:0006308">
    <property type="term" value="P:DNA catabolic process"/>
    <property type="evidence" value="ECO:0007669"/>
    <property type="project" value="InterPro"/>
</dbReference>
<accession>A0A9R1P7E4</accession>
<feature type="region of interest" description="Disordered" evidence="11">
    <location>
        <begin position="353"/>
        <end position="397"/>
    </location>
</feature>
<dbReference type="CDD" id="cd11010">
    <property type="entry name" value="S1-P1_nuclease"/>
    <property type="match status" value="1"/>
</dbReference>
<evidence type="ECO:0000256" key="5">
    <source>
        <dbReference type="ARBA" id="ARBA00022723"/>
    </source>
</evidence>
<sequence>MASSGAFMVAAVLGLVLASAPAARAWSTEGHMLTCQIAQDLLEPAAAQAVKNLLPEEAGGDLSAMCVWPDQVRHWYKYRWTSPLHFIDTPDKACTFDYARDCHDPSGAKDMCVAGAVANFTSQLMHYKQGSADRKYNLTEALLFLSHFMGDIHQPMHVGFTSDMGGNSVNLRWFKHKSNLHHVWDREIILTVLAERYGKDMAAFRKDLQHNITKGSWSDESSWKDCADLMSCPTKYATESIGLACKWGYDGVHDGDTLSEDYFGSRLPIVTRRIAQGGVRLAMFLNRALGDHKAHSRDVAAPDGVSFRRDQCRRPWGRPPEVRTGGGRQQGPAGGGGGLAALVVVHGVADRARVPRVRGQGSATEGEDRQGAARPPGAPLRARGHPALRPPGPHGLSQPSKVVDWLLNAAQHEIDKLPPLQFPPHDDDLLFSAHHHHHHLQPTSSMTSMAMAPPFSHATATAAAASMMVVDSDKAAHAHDGGGDLKGFMSLSNSLGLVNDAGAAMPTLAAAQARSYHHHYAAQGIFSRWPFRRGKKSPPEGAPALNRALGA</sequence>
<dbReference type="PANTHER" id="PTHR33146">
    <property type="entry name" value="ENDONUCLEASE 4"/>
    <property type="match status" value="1"/>
</dbReference>
<comment type="catalytic activity">
    <reaction evidence="1">
        <text>Endonucleolytic cleavage to 5'-phosphomononucleotide and 5'-phosphooligonucleotide end-products.</text>
        <dbReference type="EC" id="3.1.30.1"/>
    </reaction>
</comment>
<keyword evidence="10" id="KW-0325">Glycoprotein</keyword>
<evidence type="ECO:0000256" key="9">
    <source>
        <dbReference type="ARBA" id="ARBA00023157"/>
    </source>
</evidence>
<proteinExistence type="inferred from homology"/>
<dbReference type="Proteomes" id="UP000324705">
    <property type="component" value="Chromosome 2A"/>
</dbReference>